<dbReference type="PANTHER" id="PTHR21596:SF3">
    <property type="entry name" value="FACTOR OF DNA METHYLATION 1-RELATED"/>
    <property type="match status" value="1"/>
</dbReference>
<feature type="non-terminal residue" evidence="2">
    <location>
        <position position="106"/>
    </location>
</feature>
<feature type="non-terminal residue" evidence="2">
    <location>
        <position position="1"/>
    </location>
</feature>
<keyword evidence="1" id="KW-0175">Coiled coil</keyword>
<dbReference type="GO" id="GO:0080188">
    <property type="term" value="P:gene silencing by siRNA-directed DNA methylation"/>
    <property type="evidence" value="ECO:0007669"/>
    <property type="project" value="InterPro"/>
</dbReference>
<proteinExistence type="predicted"/>
<protein>
    <submittedName>
        <fullName evidence="2">Uncharacterized protein</fullName>
    </submittedName>
</protein>
<feature type="coiled-coil region" evidence="1">
    <location>
        <begin position="6"/>
        <end position="96"/>
    </location>
</feature>
<dbReference type="AlphaFoldDB" id="A0A087G002"/>
<evidence type="ECO:0000313" key="2">
    <source>
        <dbReference type="EMBL" id="KFK23204.1"/>
    </source>
</evidence>
<accession>A0A087G002</accession>
<name>A0A087G002_ARAAL</name>
<organism evidence="2 3">
    <name type="scientific">Arabis alpina</name>
    <name type="common">Alpine rock-cress</name>
    <dbReference type="NCBI Taxonomy" id="50452"/>
    <lineage>
        <taxon>Eukaryota</taxon>
        <taxon>Viridiplantae</taxon>
        <taxon>Streptophyta</taxon>
        <taxon>Embryophyta</taxon>
        <taxon>Tracheophyta</taxon>
        <taxon>Spermatophyta</taxon>
        <taxon>Magnoliopsida</taxon>
        <taxon>eudicotyledons</taxon>
        <taxon>Gunneridae</taxon>
        <taxon>Pentapetalae</taxon>
        <taxon>rosids</taxon>
        <taxon>malvids</taxon>
        <taxon>Brassicales</taxon>
        <taxon>Brassicaceae</taxon>
        <taxon>Arabideae</taxon>
        <taxon>Arabis</taxon>
    </lineage>
</organism>
<dbReference type="InterPro" id="IPR045177">
    <property type="entry name" value="FDM1-5/IDN2"/>
</dbReference>
<gene>
    <name evidence="2" type="ORF">AALP_AAs44791U000100</name>
</gene>
<reference evidence="3" key="1">
    <citation type="journal article" date="2015" name="Nat. Plants">
        <title>Genome expansion of Arabis alpina linked with retrotransposition and reduced symmetric DNA methylation.</title>
        <authorList>
            <person name="Willing E.M."/>
            <person name="Rawat V."/>
            <person name="Mandakova T."/>
            <person name="Maumus F."/>
            <person name="James G.V."/>
            <person name="Nordstroem K.J."/>
            <person name="Becker C."/>
            <person name="Warthmann N."/>
            <person name="Chica C."/>
            <person name="Szarzynska B."/>
            <person name="Zytnicki M."/>
            <person name="Albani M.C."/>
            <person name="Kiefer C."/>
            <person name="Bergonzi S."/>
            <person name="Castaings L."/>
            <person name="Mateos J.L."/>
            <person name="Berns M.C."/>
            <person name="Bujdoso N."/>
            <person name="Piofczyk T."/>
            <person name="de Lorenzo L."/>
            <person name="Barrero-Sicilia C."/>
            <person name="Mateos I."/>
            <person name="Piednoel M."/>
            <person name="Hagmann J."/>
            <person name="Chen-Min-Tao R."/>
            <person name="Iglesias-Fernandez R."/>
            <person name="Schuster S.C."/>
            <person name="Alonso-Blanco C."/>
            <person name="Roudier F."/>
            <person name="Carbonero P."/>
            <person name="Paz-Ares J."/>
            <person name="Davis S.J."/>
            <person name="Pecinka A."/>
            <person name="Quesneville H."/>
            <person name="Colot V."/>
            <person name="Lysak M.A."/>
            <person name="Weigel D."/>
            <person name="Coupland G."/>
            <person name="Schneeberger K."/>
        </authorList>
    </citation>
    <scope>NUCLEOTIDE SEQUENCE [LARGE SCALE GENOMIC DNA]</scope>
    <source>
        <strain evidence="3">cv. Pajares</strain>
    </source>
</reference>
<keyword evidence="3" id="KW-1185">Reference proteome</keyword>
<evidence type="ECO:0000313" key="3">
    <source>
        <dbReference type="Proteomes" id="UP000029120"/>
    </source>
</evidence>
<evidence type="ECO:0000256" key="1">
    <source>
        <dbReference type="SAM" id="Coils"/>
    </source>
</evidence>
<dbReference type="OMA" id="CHRFIHI"/>
<dbReference type="PANTHER" id="PTHR21596">
    <property type="entry name" value="RIBONUCLEASE P SUBUNIT P38"/>
    <property type="match status" value="1"/>
</dbReference>
<dbReference type="eggNOG" id="ENOG502QRE8">
    <property type="taxonomic scope" value="Eukaryota"/>
</dbReference>
<dbReference type="OrthoDB" id="1892195at2759"/>
<sequence>SVFRLVEEHKRQKEEALKKILQLETQLDTKQTLEMQIQELKGKLQVMKHLGDDDNDGVKLKIKEMNDELDDKKSELEELEQMNSVLMTKERQSNNEIQAARKRLIS</sequence>
<dbReference type="Proteomes" id="UP000029120">
    <property type="component" value="Unassembled WGS sequence"/>
</dbReference>
<dbReference type="EMBL" id="KL981416">
    <property type="protein sequence ID" value="KFK23204.1"/>
    <property type="molecule type" value="Genomic_DNA"/>
</dbReference>
<dbReference type="Gramene" id="KFK23204">
    <property type="protein sequence ID" value="KFK23204"/>
    <property type="gene ID" value="AALP_AAs44791U000100"/>
</dbReference>